<dbReference type="InterPro" id="IPR037493">
    <property type="entry name" value="ExoIII-like"/>
</dbReference>
<evidence type="ECO:0000313" key="1">
    <source>
        <dbReference type="EMBL" id="PNF24655.1"/>
    </source>
</evidence>
<protein>
    <recommendedName>
        <fullName evidence="3">Endonuclease/exonuclease/phosphatase domain-containing protein</fullName>
    </recommendedName>
</protein>
<dbReference type="InterPro" id="IPR036691">
    <property type="entry name" value="Endo/exonu/phosph_ase_sf"/>
</dbReference>
<organism evidence="1 2">
    <name type="scientific">Cryptotermes secundus</name>
    <dbReference type="NCBI Taxonomy" id="105785"/>
    <lineage>
        <taxon>Eukaryota</taxon>
        <taxon>Metazoa</taxon>
        <taxon>Ecdysozoa</taxon>
        <taxon>Arthropoda</taxon>
        <taxon>Hexapoda</taxon>
        <taxon>Insecta</taxon>
        <taxon>Pterygota</taxon>
        <taxon>Neoptera</taxon>
        <taxon>Polyneoptera</taxon>
        <taxon>Dictyoptera</taxon>
        <taxon>Blattodea</taxon>
        <taxon>Blattoidea</taxon>
        <taxon>Termitoidae</taxon>
        <taxon>Kalotermitidae</taxon>
        <taxon>Cryptotermitinae</taxon>
        <taxon>Cryptotermes</taxon>
    </lineage>
</organism>
<gene>
    <name evidence="1" type="ORF">B7P43_G18069</name>
</gene>
<dbReference type="PANTHER" id="PTHR43250">
    <property type="entry name" value="EXODEOXYRIBONUCLEASE III"/>
    <property type="match status" value="1"/>
</dbReference>
<reference evidence="1 2" key="1">
    <citation type="submission" date="2017-12" db="EMBL/GenBank/DDBJ databases">
        <title>Hemimetabolous genomes reveal molecular basis of termite eusociality.</title>
        <authorList>
            <person name="Harrison M.C."/>
            <person name="Jongepier E."/>
            <person name="Robertson H.M."/>
            <person name="Arning N."/>
            <person name="Bitard-Feildel T."/>
            <person name="Chao H."/>
            <person name="Childers C.P."/>
            <person name="Dinh H."/>
            <person name="Doddapaneni H."/>
            <person name="Dugan S."/>
            <person name="Gowin J."/>
            <person name="Greiner C."/>
            <person name="Han Y."/>
            <person name="Hu H."/>
            <person name="Hughes D.S.T."/>
            <person name="Huylmans A.-K."/>
            <person name="Kemena C."/>
            <person name="Kremer L.P.M."/>
            <person name="Lee S.L."/>
            <person name="Lopez-Ezquerra A."/>
            <person name="Mallet L."/>
            <person name="Monroy-Kuhn J.M."/>
            <person name="Moser A."/>
            <person name="Murali S.C."/>
            <person name="Muzny D.M."/>
            <person name="Otani S."/>
            <person name="Piulachs M.-D."/>
            <person name="Poelchau M."/>
            <person name="Qu J."/>
            <person name="Schaub F."/>
            <person name="Wada-Katsumata A."/>
            <person name="Worley K.C."/>
            <person name="Xie Q."/>
            <person name="Ylla G."/>
            <person name="Poulsen M."/>
            <person name="Gibbs R.A."/>
            <person name="Schal C."/>
            <person name="Richards S."/>
            <person name="Belles X."/>
            <person name="Korb J."/>
            <person name="Bornberg-Bauer E."/>
        </authorList>
    </citation>
    <scope>NUCLEOTIDE SEQUENCE [LARGE SCALE GENOMIC DNA]</scope>
    <source>
        <tissue evidence="1">Whole body</tissue>
    </source>
</reference>
<dbReference type="AlphaFoldDB" id="A0A2J7Q7V6"/>
<name>A0A2J7Q7V6_9NEOP</name>
<proteinExistence type="predicted"/>
<dbReference type="Gene3D" id="3.60.10.10">
    <property type="entry name" value="Endonuclease/exonuclease/phosphatase"/>
    <property type="match status" value="1"/>
</dbReference>
<keyword evidence="2" id="KW-1185">Reference proteome</keyword>
<feature type="non-terminal residue" evidence="1">
    <location>
        <position position="1"/>
    </location>
</feature>
<accession>A0A2J7Q7V6</accession>
<dbReference type="Proteomes" id="UP000235965">
    <property type="component" value="Unassembled WGS sequence"/>
</dbReference>
<sequence length="246" mass="29002">SRTPQSGGKLHSQSDLLRRVFLEEMSCRRYNKKKCEDQKEHHGYKIGTWNVRTLNPAGKLEYLKTEMQKNEVHVLGVSEMRWKGQGEIRSGDYTVYYSRGERAERGVAIVVHKSVVRSVVKKIVCNDRIIALKLKAEPVDILIMQVYMPTSEYEDDEVEKVLTKFRTRLKKIIRFQKRRPRWDLEKLYAQRQSVQETLEQKLGAIESESGNAEVQWNNIKECMLDTISDLMVKLRRYHENHGLHRR</sequence>
<evidence type="ECO:0008006" key="3">
    <source>
        <dbReference type="Google" id="ProtNLM"/>
    </source>
</evidence>
<dbReference type="GO" id="GO:0006281">
    <property type="term" value="P:DNA repair"/>
    <property type="evidence" value="ECO:0007669"/>
    <property type="project" value="InterPro"/>
</dbReference>
<dbReference type="GO" id="GO:0008311">
    <property type="term" value="F:double-stranded DNA 3'-5' DNA exonuclease activity"/>
    <property type="evidence" value="ECO:0007669"/>
    <property type="project" value="InterPro"/>
</dbReference>
<dbReference type="SUPFAM" id="SSF56219">
    <property type="entry name" value="DNase I-like"/>
    <property type="match status" value="1"/>
</dbReference>
<dbReference type="EMBL" id="NEVH01017026">
    <property type="protein sequence ID" value="PNF24655.1"/>
    <property type="molecule type" value="Genomic_DNA"/>
</dbReference>
<comment type="caution">
    <text evidence="1">The sequence shown here is derived from an EMBL/GenBank/DDBJ whole genome shotgun (WGS) entry which is preliminary data.</text>
</comment>
<dbReference type="PANTHER" id="PTHR43250:SF2">
    <property type="entry name" value="EXODEOXYRIBONUCLEASE III"/>
    <property type="match status" value="1"/>
</dbReference>
<dbReference type="InParanoid" id="A0A2J7Q7V6"/>
<evidence type="ECO:0000313" key="2">
    <source>
        <dbReference type="Proteomes" id="UP000235965"/>
    </source>
</evidence>
<dbReference type="STRING" id="105785.A0A2J7Q7V6"/>